<feature type="transmembrane region" description="Helical" evidence="1">
    <location>
        <begin position="26"/>
        <end position="49"/>
    </location>
</feature>
<comment type="caution">
    <text evidence="2">The sequence shown here is derived from an EMBL/GenBank/DDBJ whole genome shotgun (WGS) entry which is preliminary data.</text>
</comment>
<keyword evidence="3" id="KW-1185">Reference proteome</keyword>
<keyword evidence="1" id="KW-0812">Transmembrane</keyword>
<reference evidence="3" key="1">
    <citation type="journal article" date="2019" name="Int. J. Syst. Evol. Microbiol.">
        <title>The Global Catalogue of Microorganisms (GCM) 10K type strain sequencing project: providing services to taxonomists for standard genome sequencing and annotation.</title>
        <authorList>
            <consortium name="The Broad Institute Genomics Platform"/>
            <consortium name="The Broad Institute Genome Sequencing Center for Infectious Disease"/>
            <person name="Wu L."/>
            <person name="Ma J."/>
        </authorList>
    </citation>
    <scope>NUCLEOTIDE SEQUENCE [LARGE SCALE GENOMIC DNA]</scope>
    <source>
        <strain evidence="3">DFY28</strain>
    </source>
</reference>
<dbReference type="SUPFAM" id="SSF48452">
    <property type="entry name" value="TPR-like"/>
    <property type="match status" value="1"/>
</dbReference>
<evidence type="ECO:0000313" key="3">
    <source>
        <dbReference type="Proteomes" id="UP001597237"/>
    </source>
</evidence>
<dbReference type="EMBL" id="JBHUEY010000001">
    <property type="protein sequence ID" value="MFD1784114.1"/>
    <property type="molecule type" value="Genomic_DNA"/>
</dbReference>
<dbReference type="Pfam" id="PF14559">
    <property type="entry name" value="TPR_19"/>
    <property type="match status" value="1"/>
</dbReference>
<evidence type="ECO:0000256" key="1">
    <source>
        <dbReference type="SAM" id="Phobius"/>
    </source>
</evidence>
<keyword evidence="1" id="KW-1133">Transmembrane helix</keyword>
<protein>
    <submittedName>
        <fullName evidence="2">Tetratricopeptide repeat protein</fullName>
    </submittedName>
</protein>
<gene>
    <name evidence="2" type="ORF">ACFSC0_11965</name>
</gene>
<accession>A0ABW4N2A4</accession>
<dbReference type="Gene3D" id="1.25.40.10">
    <property type="entry name" value="Tetratricopeptide repeat domain"/>
    <property type="match status" value="1"/>
</dbReference>
<organism evidence="2 3">
    <name type="scientific">Phenylobacterium terrae</name>
    <dbReference type="NCBI Taxonomy" id="2665495"/>
    <lineage>
        <taxon>Bacteria</taxon>
        <taxon>Pseudomonadati</taxon>
        <taxon>Pseudomonadota</taxon>
        <taxon>Alphaproteobacteria</taxon>
        <taxon>Caulobacterales</taxon>
        <taxon>Caulobacteraceae</taxon>
        <taxon>Phenylobacterium</taxon>
    </lineage>
</organism>
<sequence length="246" mass="26712">MPLLIGLSLVMSIALAVHVVRTGQPSYWLWIVLAFQPLGGVVYALAVLLPDVMRGPAARELERAARAKLDPTREYRLAKAAAEDAPTVANQARLAAAAAGLGQHDEAERLYREAAQGIHEDDPALLLGRANALIELQRYDEALAVLEKLGEDAERGRTPAAALALARAHEGLGRIREADSAYSWAAQRLAGFEALGRYAAFMARSGRTAEAKEAIAELDKRLSKTHRQFRKEGRFWRDLAAAELGG</sequence>
<keyword evidence="1" id="KW-0472">Membrane</keyword>
<dbReference type="PIRSF" id="PIRSF030959">
    <property type="entry name" value="UCP030959"/>
    <property type="match status" value="1"/>
</dbReference>
<dbReference type="Proteomes" id="UP001597237">
    <property type="component" value="Unassembled WGS sequence"/>
</dbReference>
<dbReference type="RefSeq" id="WP_377283932.1">
    <property type="nucleotide sequence ID" value="NZ_JBHRSI010000009.1"/>
</dbReference>
<dbReference type="InterPro" id="IPR011990">
    <property type="entry name" value="TPR-like_helical_dom_sf"/>
</dbReference>
<dbReference type="InterPro" id="IPR014562">
    <property type="entry name" value="UCP030959_TPR_rpt-cont"/>
</dbReference>
<evidence type="ECO:0000313" key="2">
    <source>
        <dbReference type="EMBL" id="MFD1784114.1"/>
    </source>
</evidence>
<proteinExistence type="predicted"/>
<name>A0ABW4N2A4_9CAUL</name>